<proteinExistence type="predicted"/>
<evidence type="ECO:0000313" key="7">
    <source>
        <dbReference type="Proteomes" id="UP000272942"/>
    </source>
</evidence>
<evidence type="ECO:0000313" key="8">
    <source>
        <dbReference type="WBParaSite" id="ECPE_0000419901-mRNA-1"/>
    </source>
</evidence>
<protein>
    <submittedName>
        <fullName evidence="8">PhoLip_ATPase_C domain-containing protein</fullName>
    </submittedName>
</protein>
<keyword evidence="2 5" id="KW-0812">Transmembrane</keyword>
<feature type="transmembrane region" description="Helical" evidence="5">
    <location>
        <begin position="120"/>
        <end position="139"/>
    </location>
</feature>
<sequence>MAFYPFRQQIHSLLITFCQKIGDQNITFGWCGALLGGWGGGGGYGDLAFDLLGYTYVFTNNFSTAAKALLTKSLLRDQGFSSLELLYYNSGLMIPALLVIVVFQTDFFQILHYPTWTEPLFLFCFMFSCCSAVLLNFSLIQCTHYTSALTTSIIGVMKVIFPQHYAFNKRYCRNIQTRLPNKTAGFQLTLTPIPLPN</sequence>
<dbReference type="Proteomes" id="UP000272942">
    <property type="component" value="Unassembled WGS sequence"/>
</dbReference>
<reference evidence="8" key="1">
    <citation type="submission" date="2016-06" db="UniProtKB">
        <authorList>
            <consortium name="WormBaseParasite"/>
        </authorList>
    </citation>
    <scope>IDENTIFICATION</scope>
</reference>
<dbReference type="InterPro" id="IPR050186">
    <property type="entry name" value="TPT_transporter"/>
</dbReference>
<dbReference type="AlphaFoldDB" id="A0A183AB56"/>
<dbReference type="GO" id="GO:0016020">
    <property type="term" value="C:membrane"/>
    <property type="evidence" value="ECO:0007669"/>
    <property type="project" value="UniProtKB-SubCell"/>
</dbReference>
<evidence type="ECO:0000313" key="6">
    <source>
        <dbReference type="EMBL" id="VDP71875.1"/>
    </source>
</evidence>
<dbReference type="PANTHER" id="PTHR11132">
    <property type="entry name" value="SOLUTE CARRIER FAMILY 35"/>
    <property type="match status" value="1"/>
</dbReference>
<evidence type="ECO:0000256" key="2">
    <source>
        <dbReference type="ARBA" id="ARBA00022692"/>
    </source>
</evidence>
<keyword evidence="4 5" id="KW-0472">Membrane</keyword>
<organism evidence="8">
    <name type="scientific">Echinostoma caproni</name>
    <dbReference type="NCBI Taxonomy" id="27848"/>
    <lineage>
        <taxon>Eukaryota</taxon>
        <taxon>Metazoa</taxon>
        <taxon>Spiralia</taxon>
        <taxon>Lophotrochozoa</taxon>
        <taxon>Platyhelminthes</taxon>
        <taxon>Trematoda</taxon>
        <taxon>Digenea</taxon>
        <taxon>Plagiorchiida</taxon>
        <taxon>Echinostomata</taxon>
        <taxon>Echinostomatoidea</taxon>
        <taxon>Echinostomatidae</taxon>
        <taxon>Echinostoma</taxon>
    </lineage>
</organism>
<name>A0A183AB56_9TREM</name>
<dbReference type="EMBL" id="UZAN01041068">
    <property type="protein sequence ID" value="VDP71875.1"/>
    <property type="molecule type" value="Genomic_DNA"/>
</dbReference>
<evidence type="ECO:0000256" key="4">
    <source>
        <dbReference type="ARBA" id="ARBA00023136"/>
    </source>
</evidence>
<evidence type="ECO:0000256" key="1">
    <source>
        <dbReference type="ARBA" id="ARBA00004141"/>
    </source>
</evidence>
<evidence type="ECO:0000256" key="5">
    <source>
        <dbReference type="SAM" id="Phobius"/>
    </source>
</evidence>
<keyword evidence="7" id="KW-1185">Reference proteome</keyword>
<feature type="transmembrane region" description="Helical" evidence="5">
    <location>
        <begin position="85"/>
        <end position="108"/>
    </location>
</feature>
<keyword evidence="3 5" id="KW-1133">Transmembrane helix</keyword>
<gene>
    <name evidence="6" type="ORF">ECPE_LOCUS4191</name>
</gene>
<evidence type="ECO:0000256" key="3">
    <source>
        <dbReference type="ARBA" id="ARBA00022989"/>
    </source>
</evidence>
<reference evidence="6 7" key="2">
    <citation type="submission" date="2018-11" db="EMBL/GenBank/DDBJ databases">
        <authorList>
            <consortium name="Pathogen Informatics"/>
        </authorList>
    </citation>
    <scope>NUCLEOTIDE SEQUENCE [LARGE SCALE GENOMIC DNA]</scope>
    <source>
        <strain evidence="6 7">Egypt</strain>
    </source>
</reference>
<comment type="subcellular location">
    <subcellularLocation>
        <location evidence="1">Membrane</location>
        <topology evidence="1">Multi-pass membrane protein</topology>
    </subcellularLocation>
</comment>
<dbReference type="WBParaSite" id="ECPE_0000419901-mRNA-1">
    <property type="protein sequence ID" value="ECPE_0000419901-mRNA-1"/>
    <property type="gene ID" value="ECPE_0000419901"/>
</dbReference>
<accession>A0A183AB56</accession>
<dbReference type="OrthoDB" id="417037at2759"/>